<feature type="domain" description="F-box" evidence="2">
    <location>
        <begin position="160"/>
        <end position="206"/>
    </location>
</feature>
<dbReference type="SUPFAM" id="SSF81383">
    <property type="entry name" value="F-box domain"/>
    <property type="match status" value="1"/>
</dbReference>
<feature type="compositionally biased region" description="Basic and acidic residues" evidence="1">
    <location>
        <begin position="106"/>
        <end position="118"/>
    </location>
</feature>
<dbReference type="RefSeq" id="YP_009119013.1">
    <property type="nucleotide sequence ID" value="NC_026440.1"/>
</dbReference>
<organism evidence="3 4">
    <name type="scientific">Pandoravirus inopinatum</name>
    <dbReference type="NCBI Taxonomy" id="1605721"/>
    <lineage>
        <taxon>Viruses</taxon>
        <taxon>Pandoravirus</taxon>
    </lineage>
</organism>
<dbReference type="GO" id="GO:0031146">
    <property type="term" value="P:SCF-dependent proteasomal ubiquitin-dependent protein catabolic process"/>
    <property type="evidence" value="ECO:0007669"/>
    <property type="project" value="TreeGrafter"/>
</dbReference>
<dbReference type="GO" id="GO:0019005">
    <property type="term" value="C:SCF ubiquitin ligase complex"/>
    <property type="evidence" value="ECO:0007669"/>
    <property type="project" value="TreeGrafter"/>
</dbReference>
<evidence type="ECO:0000259" key="2">
    <source>
        <dbReference type="PROSITE" id="PS50181"/>
    </source>
</evidence>
<dbReference type="EMBL" id="KP136319">
    <property type="protein sequence ID" value="AJF96778.1"/>
    <property type="molecule type" value="Genomic_DNA"/>
</dbReference>
<dbReference type="Pfam" id="PF12937">
    <property type="entry name" value="F-box-like"/>
    <property type="match status" value="1"/>
</dbReference>
<dbReference type="SMART" id="SM00256">
    <property type="entry name" value="FBOX"/>
    <property type="match status" value="1"/>
</dbReference>
<dbReference type="InterPro" id="IPR001810">
    <property type="entry name" value="F-box_dom"/>
</dbReference>
<dbReference type="KEGG" id="vg:23461695"/>
<feature type="region of interest" description="Disordered" evidence="1">
    <location>
        <begin position="84"/>
        <end position="159"/>
    </location>
</feature>
<protein>
    <submittedName>
        <fullName evidence="3">F-box domain protein</fullName>
    </submittedName>
</protein>
<reference evidence="3 4" key="1">
    <citation type="journal article" date="2015" name="Parasitol. Res.">
        <title>Viruses in close associations with free-living amoebae.</title>
        <authorList>
            <person name="Scheid P."/>
        </authorList>
    </citation>
    <scope>NUCLEOTIDE SEQUENCE [LARGE SCALE GENOMIC DNA]</scope>
    <source>
        <strain evidence="3">KlaHel</strain>
    </source>
</reference>
<dbReference type="Proteomes" id="UP000202511">
    <property type="component" value="Segment"/>
</dbReference>
<dbReference type="CDD" id="cd09917">
    <property type="entry name" value="F-box_SF"/>
    <property type="match status" value="1"/>
</dbReference>
<dbReference type="InterPro" id="IPR036047">
    <property type="entry name" value="F-box-like_dom_sf"/>
</dbReference>
<dbReference type="PANTHER" id="PTHR12874:SF9">
    <property type="entry name" value="F-BOX ONLY PROTEIN 48"/>
    <property type="match status" value="1"/>
</dbReference>
<accession>A0A0B5IVU5</accession>
<feature type="compositionally biased region" description="Basic and acidic residues" evidence="1">
    <location>
        <begin position="138"/>
        <end position="159"/>
    </location>
</feature>
<evidence type="ECO:0000313" key="4">
    <source>
        <dbReference type="Proteomes" id="UP000202511"/>
    </source>
</evidence>
<dbReference type="PANTHER" id="PTHR12874">
    <property type="entry name" value="F-BOX ONLY PROTEIN 48-RELATED"/>
    <property type="match status" value="1"/>
</dbReference>
<dbReference type="Gene3D" id="1.20.1280.50">
    <property type="match status" value="1"/>
</dbReference>
<proteinExistence type="predicted"/>
<dbReference type="GeneID" id="23461695"/>
<evidence type="ECO:0000256" key="1">
    <source>
        <dbReference type="SAM" id="MobiDB-lite"/>
    </source>
</evidence>
<name>A0A0B5IVU5_9VIRU</name>
<sequence length="345" mass="37609">METIFFSKKNNKENRSPIPFLANGFGLVAQQYVVGPNAKARSAEATKSKMKQGMLHASVRTTKKHRPAMLDQGRTMLAATATIGPQCAAGPGPRSLSWPRTTPKRPQHETVDGLLDDRHHHHQQQQSHRYNSAKRRRSSDEDSVKEAHPGLVDEAHDNAIDSGDTLPEEIYLLIAGHCDLPDLCRLARASRRWHRVVSDPRLWKAAYARYLPACASPHRCRGVITDAIVDAAFFTSGLAALGVPDTDLIEAPQESAPHVIPMDTDGEADDEAGNRRESAIVQEIHFDAVPAEPPACIPPWAVAVGEALARCCARVARSSGQAYAHASVEARAAVAAAPPCRHMHR</sequence>
<evidence type="ECO:0000313" key="3">
    <source>
        <dbReference type="EMBL" id="AJF96778.1"/>
    </source>
</evidence>
<dbReference type="PROSITE" id="PS50181">
    <property type="entry name" value="FBOX"/>
    <property type="match status" value="1"/>
</dbReference>